<name>A0A3B0VTN6_9ZZZZ</name>
<dbReference type="EMBL" id="UOEW01000361">
    <property type="protein sequence ID" value="VAW42432.1"/>
    <property type="molecule type" value="Genomic_DNA"/>
</dbReference>
<protein>
    <submittedName>
        <fullName evidence="2">Uncharacterized protein</fullName>
    </submittedName>
</protein>
<reference evidence="2" key="1">
    <citation type="submission" date="2018-06" db="EMBL/GenBank/DDBJ databases">
        <authorList>
            <person name="Zhirakovskaya E."/>
        </authorList>
    </citation>
    <scope>NUCLEOTIDE SEQUENCE</scope>
</reference>
<feature type="transmembrane region" description="Helical" evidence="1">
    <location>
        <begin position="6"/>
        <end position="24"/>
    </location>
</feature>
<accession>A0A3B0VTN6</accession>
<keyword evidence="1" id="KW-1133">Transmembrane helix</keyword>
<dbReference type="Gene3D" id="1.25.40.10">
    <property type="entry name" value="Tetratricopeptide repeat domain"/>
    <property type="match status" value="1"/>
</dbReference>
<keyword evidence="1" id="KW-0812">Transmembrane</keyword>
<keyword evidence="1" id="KW-0472">Membrane</keyword>
<proteinExistence type="predicted"/>
<organism evidence="2">
    <name type="scientific">hydrothermal vent metagenome</name>
    <dbReference type="NCBI Taxonomy" id="652676"/>
    <lineage>
        <taxon>unclassified sequences</taxon>
        <taxon>metagenomes</taxon>
        <taxon>ecological metagenomes</taxon>
    </lineage>
</organism>
<evidence type="ECO:0000256" key="1">
    <source>
        <dbReference type="SAM" id="Phobius"/>
    </source>
</evidence>
<gene>
    <name evidence="2" type="ORF">MNBD_GAMMA01-1732</name>
</gene>
<dbReference type="InterPro" id="IPR011990">
    <property type="entry name" value="TPR-like_helical_dom_sf"/>
</dbReference>
<dbReference type="AlphaFoldDB" id="A0A3B0VTN6"/>
<evidence type="ECO:0000313" key="2">
    <source>
        <dbReference type="EMBL" id="VAW42432.1"/>
    </source>
</evidence>
<sequence length="306" mass="35425">MKNKILYSLVAIFILIILVNKNYYESPKPKINKEVDLQQNKKIFNSKPIKVQDSINEMPELYDNSKSAISIYSQLVNLAETDDVNAATRLVSINSICRTASLGIEAVNDIILGIGSALLDDQTGRIFFNQSLLFSTITINTIDDIYNEMANSIDFCKNFKGEEYDRIFKYLLIAAYQGSNDAKITLWQMEHPLYMQQRVDYLLDNGRLEYLKFHKDELLWRETRNRFLYEAAQSGDSRAWVLLGDALSSNSQMPPNLNEAYKYYYAASLKYDFLFIDEKLELLEKYIHEKDIAQLKNLGMALYENN</sequence>